<evidence type="ECO:0000313" key="2">
    <source>
        <dbReference type="EMBL" id="NVN52778.1"/>
    </source>
</evidence>
<keyword evidence="1" id="KW-1133">Transmembrane helix</keyword>
<protein>
    <submittedName>
        <fullName evidence="2">Uncharacterized protein</fullName>
    </submittedName>
</protein>
<name>A0A850PQ67_9MYCO</name>
<dbReference type="EMBL" id="JABFYL010000045">
    <property type="protein sequence ID" value="NVN52778.1"/>
    <property type="molecule type" value="Genomic_DNA"/>
</dbReference>
<feature type="transmembrane region" description="Helical" evidence="1">
    <location>
        <begin position="24"/>
        <end position="45"/>
    </location>
</feature>
<proteinExistence type="predicted"/>
<dbReference type="Proteomes" id="UP000570517">
    <property type="component" value="Unassembled WGS sequence"/>
</dbReference>
<accession>A0A850PQ67</accession>
<keyword evidence="1" id="KW-0472">Membrane</keyword>
<organism evidence="2 3">
    <name type="scientific">Mycolicibacterium hippocampi</name>
    <dbReference type="NCBI Taxonomy" id="659824"/>
    <lineage>
        <taxon>Bacteria</taxon>
        <taxon>Bacillati</taxon>
        <taxon>Actinomycetota</taxon>
        <taxon>Actinomycetes</taxon>
        <taxon>Mycobacteriales</taxon>
        <taxon>Mycobacteriaceae</taxon>
        <taxon>Mycolicibacterium</taxon>
    </lineage>
</organism>
<evidence type="ECO:0000256" key="1">
    <source>
        <dbReference type="SAM" id="Phobius"/>
    </source>
</evidence>
<gene>
    <name evidence="2" type="ORF">HLY00_4488</name>
</gene>
<evidence type="ECO:0000313" key="3">
    <source>
        <dbReference type="Proteomes" id="UP000570517"/>
    </source>
</evidence>
<feature type="transmembrane region" description="Helical" evidence="1">
    <location>
        <begin position="52"/>
        <end position="70"/>
    </location>
</feature>
<dbReference type="AlphaFoldDB" id="A0A850PQ67"/>
<comment type="caution">
    <text evidence="2">The sequence shown here is derived from an EMBL/GenBank/DDBJ whole genome shotgun (WGS) entry which is preliminary data.</text>
</comment>
<reference evidence="2 3" key="1">
    <citation type="submission" date="2020-05" db="EMBL/GenBank/DDBJ databases">
        <title>Draft genome sequence of Mycobacterium hippocampi DL, isolated from European seabass, Dicentrarchus labrax, reared in fish farms.</title>
        <authorList>
            <person name="Stathopoulou P."/>
            <person name="Asimakis E."/>
            <person name="Tzokas K."/>
            <person name="Batargias C."/>
            <person name="Tsiamis G."/>
        </authorList>
    </citation>
    <scope>NUCLEOTIDE SEQUENCE [LARGE SCALE GENOMIC DNA]</scope>
    <source>
        <strain evidence="2 3">DL</strain>
    </source>
</reference>
<keyword evidence="3" id="KW-1185">Reference proteome</keyword>
<sequence length="72" mass="7353">MAVLALTNASVSLVVRQLHLTNNIALLVAVSAPCAVVLAAVALVLSVLGRRVATSVIAVVVLAVAIGIQIRW</sequence>
<keyword evidence="1" id="KW-0812">Transmembrane</keyword>